<keyword evidence="7" id="KW-0509">mRNA transport</keyword>
<comment type="subcellular location">
    <subcellularLocation>
        <location evidence="1">Nucleus membrane</location>
        <topology evidence="1">Peripheral membrane protein</topology>
        <orientation evidence="1">Cytoplasmic side</orientation>
    </subcellularLocation>
    <subcellularLocation>
        <location evidence="3">Nucleus membrane</location>
        <topology evidence="3">Peripheral membrane protein</topology>
        <orientation evidence="3">Nucleoplasmic side</orientation>
    </subcellularLocation>
    <subcellularLocation>
        <location evidence="2">Nucleus</location>
        <location evidence="2">Nuclear pore complex</location>
    </subcellularLocation>
</comment>
<dbReference type="Gene3D" id="1.20.120.1880">
    <property type="entry name" value="Nucleoporin, helical C-terminal domain"/>
    <property type="match status" value="1"/>
</dbReference>
<protein>
    <recommendedName>
        <fullName evidence="16">Nuclear pore complex protein Nup155</fullName>
    </recommendedName>
    <alternativeName>
        <fullName evidence="17">155 kDa nucleoporin</fullName>
    </alternativeName>
    <alternativeName>
        <fullName evidence="18">Nucleoporin Nup155</fullName>
    </alternativeName>
</protein>
<dbReference type="InterPro" id="IPR007187">
    <property type="entry name" value="Nucleoporin_Nup133/Nup155_C"/>
</dbReference>
<dbReference type="Pfam" id="PF08801">
    <property type="entry name" value="Nucleoporin_N"/>
    <property type="match status" value="1"/>
</dbReference>
<reference evidence="22" key="2">
    <citation type="submission" date="2025-05" db="UniProtKB">
        <authorList>
            <consortium name="RefSeq"/>
        </authorList>
    </citation>
    <scope>NUCLEOTIDE SEQUENCE [LARGE SCALE GENOMIC DNA]</scope>
</reference>
<evidence type="ECO:0000256" key="3">
    <source>
        <dbReference type="ARBA" id="ARBA00004620"/>
    </source>
</evidence>
<evidence type="ECO:0000256" key="2">
    <source>
        <dbReference type="ARBA" id="ARBA00004567"/>
    </source>
</evidence>
<dbReference type="RefSeq" id="XP_032811987.1">
    <property type="nucleotide sequence ID" value="XM_032956096.1"/>
</dbReference>
<feature type="domain" description="Nucleoporin Nup133/Nup155-like C-terminal" evidence="20">
    <location>
        <begin position="649"/>
        <end position="1359"/>
    </location>
</feature>
<gene>
    <name evidence="23 24" type="primary">NUP155</name>
</gene>
<evidence type="ECO:0000259" key="20">
    <source>
        <dbReference type="Pfam" id="PF03177"/>
    </source>
</evidence>
<keyword evidence="12" id="KW-1015">Disulfide bond</keyword>
<dbReference type="GO" id="GO:0017056">
    <property type="term" value="F:structural constituent of nuclear pore"/>
    <property type="evidence" value="ECO:0007669"/>
    <property type="project" value="InterPro"/>
</dbReference>
<evidence type="ECO:0000256" key="10">
    <source>
        <dbReference type="ARBA" id="ARBA00023132"/>
    </source>
</evidence>
<evidence type="ECO:0000256" key="1">
    <source>
        <dbReference type="ARBA" id="ARBA00004335"/>
    </source>
</evidence>
<dbReference type="FunFam" id="1.25.40.450:FF:000001">
    <property type="entry name" value="Nuclear pore complex protein"/>
    <property type="match status" value="1"/>
</dbReference>
<evidence type="ECO:0000259" key="21">
    <source>
        <dbReference type="Pfam" id="PF08801"/>
    </source>
</evidence>
<dbReference type="KEGG" id="pmrn:116943319"/>
<dbReference type="InterPro" id="IPR004870">
    <property type="entry name" value="Nucleoporin_Nup155"/>
</dbReference>
<keyword evidence="5" id="KW-0813">Transport</keyword>
<evidence type="ECO:0000256" key="14">
    <source>
        <dbReference type="ARBA" id="ARBA00023242"/>
    </source>
</evidence>
<keyword evidence="10" id="KW-0906">Nuclear pore complex</keyword>
<dbReference type="GO" id="GO:0000972">
    <property type="term" value="P:transcription-dependent tethering of RNA polymerase II gene DNA at nuclear periphery"/>
    <property type="evidence" value="ECO:0007669"/>
    <property type="project" value="TreeGrafter"/>
</dbReference>
<evidence type="ECO:0000256" key="18">
    <source>
        <dbReference type="ARBA" id="ARBA00078199"/>
    </source>
</evidence>
<dbReference type="CTD" id="9631"/>
<evidence type="ECO:0000313" key="24">
    <source>
        <dbReference type="RefSeq" id="XP_032811997.1"/>
    </source>
</evidence>
<dbReference type="GO" id="GO:0051028">
    <property type="term" value="P:mRNA transport"/>
    <property type="evidence" value="ECO:0007669"/>
    <property type="project" value="UniProtKB-KW"/>
</dbReference>
<dbReference type="Proteomes" id="UP001318040">
    <property type="component" value="Chromosome 1"/>
</dbReference>
<organism evidence="22 23">
    <name type="scientific">Petromyzon marinus</name>
    <name type="common">Sea lamprey</name>
    <dbReference type="NCBI Taxonomy" id="7757"/>
    <lineage>
        <taxon>Eukaryota</taxon>
        <taxon>Metazoa</taxon>
        <taxon>Chordata</taxon>
        <taxon>Craniata</taxon>
        <taxon>Vertebrata</taxon>
        <taxon>Cyclostomata</taxon>
        <taxon>Hyperoartia</taxon>
        <taxon>Petromyzontiformes</taxon>
        <taxon>Petromyzontidae</taxon>
        <taxon>Petromyzon</taxon>
    </lineage>
</organism>
<keyword evidence="8" id="KW-0653">Protein transport</keyword>
<keyword evidence="13" id="KW-0325">Glycoprotein</keyword>
<proteinExistence type="inferred from homology"/>
<reference evidence="23 24" key="1">
    <citation type="submission" date="2025-04" db="UniProtKB">
        <authorList>
            <consortium name="RefSeq"/>
        </authorList>
    </citation>
    <scope>IDENTIFICATION</scope>
    <source>
        <tissue evidence="23 24">Sperm</tissue>
    </source>
</reference>
<dbReference type="Gene3D" id="1.25.40.450">
    <property type="entry name" value="Nucleoporin, helical domain, N-terminal subdomain"/>
    <property type="match status" value="1"/>
</dbReference>
<sequence>MAASAVAFGGAVMVPAGGSAAAVALAAAARHVERKLMEERLYPELSEQLGVPNHTMATVSGMNELDYPSQAPGAMLHPPEVGAIKRVPLPPELVEQFGHMQCNCMLGVFPELGRAWLTIDNDIFMWNYDDGGDLAYYDGMSEAILCVGLVKPKPGIFQPHVRYLLVLATPVEIVVLGMCAPSGAPGDGGAEGEGLLLLPEPIYSLPTDNTYFQAVCGTTTGRVFLAARDGCLYELDYQAEAGWFSHRCRKINHSKSFLWGLMPSVLQFGFSEEDPVVQIAMDDSRHVLYTRTERGCLQVFDLGADGHGMTRVASLSHSSIVNNAAHVARSVDRSNFKPIIHISAIEKSESLNCHLLAVTHTGVRLYFAVRPFQSTQDRPSGLSLVHVRLPPGFSASAVSQRPARVHRALYSRGTLLLAAAESEDSDTLWCIDNASYPFRGQLMESQVTMGAEVRAWALECVGGAPPARGITPLNGDRVPHTEPPSVAVQHATPPPRFILLSAQGSYLFQKLRPVEQLRHLLVSAAGGESDDLQRFFQLHHEDQACATCLILACSRAAHDSEVSMWAARAFYRYGGEAQMRFSGMLPQAVALGSSFTPSAQKTMLNFGSPVASSTMLRSPAGVLSPQQAGLAAPGTDAAGAGLGPEVVFSGRHDGTCLYLARILSNFWDGNVVLEHTIKEGNRQLITLDSAVAVAQLDDMITRLEGLVEFLDKDAQFAGPSLTSGFATSSAVPQRLLGYPRVDGGGGQHLQQEMQRKYNAEAQAHERASLQQVGSLVHHVIQTLALWKLLCEHGVPILTAALPPDIRDTLKAMSLQELVLRGDAVTGGLITALINRYIGDLASTDSISQHLRAACPLLYSVDDVTCSKANELLQKSRQQLGGAERERALRESLQLYRLISHQVDLPLVCSQYRHVRFYEGVLELSLGAAERLDPQGLGLHFYKNGEPSEDAQGRQAYMERLECYRCVTDMLQELVQASRAPVQSPSVPSHPGPPAAPADTSPLPSTEQAAQHYEQMLRLAQRCTDELFHISLYEWLVAAGLPDKLLEVSSPYLQPYLVRMSSLQQDKLTYLDLLWRFHQKSGAFGAAARVLARLSDMSSTEVTLQQRMEYLARAILSAKSSPTVPPHAADGEFLHELEEKMEVARIQLHIQKTLGKSYGAYPGIAEALRQLDSQLMDVTKLYGDFADPYHLSECKLAILHCASHADTTLVQTLWRDIVEKELQESISRSPADRMQLLNQKLVSLGKSYSSTPQYFPLEFLVLTLEQHVCTLGWDEGFVPHTLLQVGADLPLLLHTYDKVFRTKDTCWYRLRQPLHLLHSIRSILNKYLQQPETVPPSERRLFTNTCLDLMADYLMELKAMEQSLELQQTVGSFRSLQAKLERLL</sequence>
<dbReference type="Pfam" id="PF03177">
    <property type="entry name" value="Nucleoporin_C"/>
    <property type="match status" value="1"/>
</dbReference>
<accession>A0AAJ7WW39</accession>
<feature type="region of interest" description="Disordered" evidence="19">
    <location>
        <begin position="979"/>
        <end position="1006"/>
    </location>
</feature>
<evidence type="ECO:0000256" key="16">
    <source>
        <dbReference type="ARBA" id="ARBA00068608"/>
    </source>
</evidence>
<dbReference type="RefSeq" id="XP_032811997.1">
    <property type="nucleotide sequence ID" value="XM_032956106.1"/>
</dbReference>
<evidence type="ECO:0000256" key="6">
    <source>
        <dbReference type="ARBA" id="ARBA00022553"/>
    </source>
</evidence>
<dbReference type="GO" id="GO:0031965">
    <property type="term" value="C:nuclear membrane"/>
    <property type="evidence" value="ECO:0007669"/>
    <property type="project" value="UniProtKB-SubCell"/>
</dbReference>
<feature type="domain" description="Nucleoporin Nup133/Nup155-like N-terminal" evidence="21">
    <location>
        <begin position="84"/>
        <end position="457"/>
    </location>
</feature>
<dbReference type="InterPro" id="IPR042533">
    <property type="entry name" value="Nucleoporin_Nup155_C_1"/>
</dbReference>
<dbReference type="InterPro" id="IPR042537">
    <property type="entry name" value="Nucleoporin_Nup155_C_2"/>
</dbReference>
<name>A0AAJ7WW39_PETMA</name>
<dbReference type="PANTHER" id="PTHR10350:SF6">
    <property type="entry name" value="NUCLEAR PORE COMPLEX PROTEIN NUP155"/>
    <property type="match status" value="1"/>
</dbReference>
<keyword evidence="6" id="KW-0597">Phosphoprotein</keyword>
<evidence type="ECO:0000256" key="7">
    <source>
        <dbReference type="ARBA" id="ARBA00022816"/>
    </source>
</evidence>
<dbReference type="InterPro" id="IPR014908">
    <property type="entry name" value="Nucleoporin_Nup133/Nup155_N"/>
</dbReference>
<dbReference type="GO" id="GO:0044611">
    <property type="term" value="C:nuclear pore inner ring"/>
    <property type="evidence" value="ECO:0007669"/>
    <property type="project" value="TreeGrafter"/>
</dbReference>
<keyword evidence="22" id="KW-1185">Reference proteome</keyword>
<dbReference type="GO" id="GO:0036228">
    <property type="term" value="P:protein localization to nuclear inner membrane"/>
    <property type="evidence" value="ECO:0007669"/>
    <property type="project" value="TreeGrafter"/>
</dbReference>
<evidence type="ECO:0000256" key="15">
    <source>
        <dbReference type="ARBA" id="ARBA00058219"/>
    </source>
</evidence>
<dbReference type="Gene3D" id="1.25.40.440">
    <property type="entry name" value="Nucleoporin, helical domain, central subdomain"/>
    <property type="match status" value="1"/>
</dbReference>
<dbReference type="PANTHER" id="PTHR10350">
    <property type="entry name" value="NUCLEAR PORE COMPLEX PROTEIN NUP155"/>
    <property type="match status" value="1"/>
</dbReference>
<dbReference type="Gene3D" id="1.20.58.1780">
    <property type="match status" value="1"/>
</dbReference>
<evidence type="ECO:0000256" key="11">
    <source>
        <dbReference type="ARBA" id="ARBA00023136"/>
    </source>
</evidence>
<keyword evidence="14" id="KW-0539">Nucleus</keyword>
<dbReference type="GO" id="GO:0006606">
    <property type="term" value="P:protein import into nucleus"/>
    <property type="evidence" value="ECO:0007669"/>
    <property type="project" value="TreeGrafter"/>
</dbReference>
<dbReference type="GO" id="GO:0006405">
    <property type="term" value="P:RNA export from nucleus"/>
    <property type="evidence" value="ECO:0007669"/>
    <property type="project" value="TreeGrafter"/>
</dbReference>
<evidence type="ECO:0000256" key="13">
    <source>
        <dbReference type="ARBA" id="ARBA00023180"/>
    </source>
</evidence>
<evidence type="ECO:0000256" key="5">
    <source>
        <dbReference type="ARBA" id="ARBA00022448"/>
    </source>
</evidence>
<evidence type="ECO:0000256" key="4">
    <source>
        <dbReference type="ARBA" id="ARBA00007373"/>
    </source>
</evidence>
<evidence type="ECO:0000256" key="9">
    <source>
        <dbReference type="ARBA" id="ARBA00023010"/>
    </source>
</evidence>
<comment type="similarity">
    <text evidence="4">Belongs to the non-repetitive/WGA-negative nucleoporin family.</text>
</comment>
<keyword evidence="9" id="KW-0811">Translocation</keyword>
<evidence type="ECO:0000256" key="17">
    <source>
        <dbReference type="ARBA" id="ARBA00077084"/>
    </source>
</evidence>
<dbReference type="FunFam" id="1.20.120.1880:FF:000001">
    <property type="entry name" value="Nuclear pore complex protein Nup155"/>
    <property type="match status" value="1"/>
</dbReference>
<evidence type="ECO:0000256" key="12">
    <source>
        <dbReference type="ARBA" id="ARBA00023157"/>
    </source>
</evidence>
<keyword evidence="11" id="KW-0472">Membrane</keyword>
<evidence type="ECO:0000256" key="8">
    <source>
        <dbReference type="ARBA" id="ARBA00022927"/>
    </source>
</evidence>
<evidence type="ECO:0000313" key="23">
    <source>
        <dbReference type="RefSeq" id="XP_032811987.1"/>
    </source>
</evidence>
<dbReference type="FunFam" id="1.25.40.440:FF:000001">
    <property type="entry name" value="Nuclear pore complex subunit"/>
    <property type="match status" value="1"/>
</dbReference>
<dbReference type="InterPro" id="IPR042538">
    <property type="entry name" value="Nucleoporin_Nup155_C_3"/>
</dbReference>
<evidence type="ECO:0000256" key="19">
    <source>
        <dbReference type="SAM" id="MobiDB-lite"/>
    </source>
</evidence>
<comment type="function">
    <text evidence="15">Essential component of nuclear pore complex. Could be essessential for embryogenesis. Nucleoporins may be involved both in binding and translocating proteins during nucleocytoplasmic transport.</text>
</comment>
<evidence type="ECO:0000313" key="22">
    <source>
        <dbReference type="Proteomes" id="UP001318040"/>
    </source>
</evidence>